<evidence type="ECO:0000313" key="5">
    <source>
        <dbReference type="EMBL" id="WDY39873.1"/>
    </source>
</evidence>
<dbReference type="InterPro" id="IPR044946">
    <property type="entry name" value="Restrct_endonuc_typeI_TRD_sf"/>
</dbReference>
<evidence type="ECO:0000256" key="2">
    <source>
        <dbReference type="ARBA" id="ARBA00022747"/>
    </source>
</evidence>
<keyword evidence="5" id="KW-0540">Nuclease</keyword>
<accession>A0ABD7WJB2</accession>
<dbReference type="GO" id="GO:0003677">
    <property type="term" value="F:DNA binding"/>
    <property type="evidence" value="ECO:0007669"/>
    <property type="project" value="UniProtKB-KW"/>
</dbReference>
<evidence type="ECO:0000259" key="4">
    <source>
        <dbReference type="Pfam" id="PF01420"/>
    </source>
</evidence>
<keyword evidence="5" id="KW-0255">Endonuclease</keyword>
<dbReference type="InterPro" id="IPR052021">
    <property type="entry name" value="Type-I_RS_S_subunit"/>
</dbReference>
<dbReference type="PANTHER" id="PTHR30408">
    <property type="entry name" value="TYPE-1 RESTRICTION ENZYME ECOKI SPECIFICITY PROTEIN"/>
    <property type="match status" value="1"/>
</dbReference>
<dbReference type="PANTHER" id="PTHR30408:SF12">
    <property type="entry name" value="TYPE I RESTRICTION ENZYME MJAVIII SPECIFICITY SUBUNIT"/>
    <property type="match status" value="1"/>
</dbReference>
<comment type="similarity">
    <text evidence="1">Belongs to the type-I restriction system S methylase family.</text>
</comment>
<name>A0ABD7WJB2_BIFLL</name>
<dbReference type="GO" id="GO:0004519">
    <property type="term" value="F:endonuclease activity"/>
    <property type="evidence" value="ECO:0007669"/>
    <property type="project" value="UniProtKB-KW"/>
</dbReference>
<dbReference type="Gene3D" id="3.90.220.20">
    <property type="entry name" value="DNA methylase specificity domains"/>
    <property type="match status" value="1"/>
</dbReference>
<dbReference type="SUPFAM" id="SSF116734">
    <property type="entry name" value="DNA methylase specificity domain"/>
    <property type="match status" value="1"/>
</dbReference>
<evidence type="ECO:0000256" key="3">
    <source>
        <dbReference type="ARBA" id="ARBA00023125"/>
    </source>
</evidence>
<dbReference type="InterPro" id="IPR000055">
    <property type="entry name" value="Restrct_endonuc_typeI_TRD"/>
</dbReference>
<dbReference type="AlphaFoldDB" id="A0ABD7WJB2"/>
<dbReference type="GO" id="GO:0009307">
    <property type="term" value="P:DNA restriction-modification system"/>
    <property type="evidence" value="ECO:0007669"/>
    <property type="project" value="UniProtKB-KW"/>
</dbReference>
<evidence type="ECO:0000256" key="1">
    <source>
        <dbReference type="ARBA" id="ARBA00010923"/>
    </source>
</evidence>
<organism evidence="5 6">
    <name type="scientific">Bifidobacterium longum subsp. longum</name>
    <dbReference type="NCBI Taxonomy" id="1679"/>
    <lineage>
        <taxon>Bacteria</taxon>
        <taxon>Bacillati</taxon>
        <taxon>Actinomycetota</taxon>
        <taxon>Actinomycetes</taxon>
        <taxon>Bifidobacteriales</taxon>
        <taxon>Bifidobacteriaceae</taxon>
        <taxon>Bifidobacterium</taxon>
    </lineage>
</organism>
<dbReference type="RefSeq" id="WP_041473691.1">
    <property type="nucleotide sequence ID" value="NZ_CP118598.1"/>
</dbReference>
<sequence length="196" mass="22047">MIRQTSRKYASAWEQRKLGEIADKVTEKNLDGNITEVLTNSAEYGVINQTEFFDHAVAKESNIAGYYVIAPGDFVYNPRISATAPVGPIRRNTLGIHGVMSPLYTVFRLTDAVDGTYLSHFFKTNGWHGFMKLEGNSGARSDRFSIGDATFFEMPIPVPSSSEQYAIGSFFSRLDDLITLHQRKRLSIRQRSPVWS</sequence>
<dbReference type="Proteomes" id="UP001221506">
    <property type="component" value="Chromosome"/>
</dbReference>
<keyword evidence="5" id="KW-0378">Hydrolase</keyword>
<gene>
    <name evidence="5" type="ORF">PWA56_08210</name>
</gene>
<proteinExistence type="inferred from homology"/>
<protein>
    <submittedName>
        <fullName evidence="5">Restriction endonuclease subunit S</fullName>
    </submittedName>
</protein>
<dbReference type="Pfam" id="PF01420">
    <property type="entry name" value="Methylase_S"/>
    <property type="match status" value="1"/>
</dbReference>
<reference evidence="5 6" key="1">
    <citation type="submission" date="2023-02" db="EMBL/GenBank/DDBJ databases">
        <authorList>
            <person name="Pan L."/>
        </authorList>
    </citation>
    <scope>NUCLEOTIDE SEQUENCE [LARGE SCALE GENOMIC DNA]</scope>
    <source>
        <strain evidence="5 6">F2</strain>
    </source>
</reference>
<dbReference type="EMBL" id="CP118598">
    <property type="protein sequence ID" value="WDY39873.1"/>
    <property type="molecule type" value="Genomic_DNA"/>
</dbReference>
<feature type="domain" description="Type I restriction modification DNA specificity" evidence="4">
    <location>
        <begin position="12"/>
        <end position="188"/>
    </location>
</feature>
<keyword evidence="2" id="KW-0680">Restriction system</keyword>
<dbReference type="CDD" id="cd16961">
    <property type="entry name" value="RMtype1_S_TRD-CR_like"/>
    <property type="match status" value="1"/>
</dbReference>
<keyword evidence="3" id="KW-0238">DNA-binding</keyword>
<evidence type="ECO:0000313" key="6">
    <source>
        <dbReference type="Proteomes" id="UP001221506"/>
    </source>
</evidence>